<evidence type="ECO:0000256" key="2">
    <source>
        <dbReference type="ARBA" id="ARBA00005466"/>
    </source>
</evidence>
<dbReference type="Pfam" id="PF01565">
    <property type="entry name" value="FAD_binding_4"/>
    <property type="match status" value="1"/>
</dbReference>
<dbReference type="GO" id="GO:0071949">
    <property type="term" value="F:FAD binding"/>
    <property type="evidence" value="ECO:0007669"/>
    <property type="project" value="InterPro"/>
</dbReference>
<evidence type="ECO:0000313" key="7">
    <source>
        <dbReference type="EMBL" id="SER33724.1"/>
    </source>
</evidence>
<dbReference type="InterPro" id="IPR016169">
    <property type="entry name" value="FAD-bd_PCMH_sub2"/>
</dbReference>
<keyword evidence="5" id="KW-0560">Oxidoreductase</keyword>
<reference evidence="8" key="1">
    <citation type="submission" date="2016-10" db="EMBL/GenBank/DDBJ databases">
        <authorList>
            <person name="Varghese N."/>
            <person name="Submissions S."/>
        </authorList>
    </citation>
    <scope>NUCLEOTIDE SEQUENCE [LARGE SCALE GENOMIC DNA]</scope>
    <source>
        <strain evidence="8">CGMCC 4.3525</strain>
    </source>
</reference>
<name>A0A1H9NCQ0_9PSEU</name>
<evidence type="ECO:0000256" key="1">
    <source>
        <dbReference type="ARBA" id="ARBA00001974"/>
    </source>
</evidence>
<evidence type="ECO:0000313" key="8">
    <source>
        <dbReference type="Proteomes" id="UP000199352"/>
    </source>
</evidence>
<sequence length="145" mass="14911">MRTQPSGLLTVTPADDAYRLLRSTYTTRHSPAEILLPGTAAEVSEAVMYAAATDLPVSVRSGGHGLSGTSSNDGGMVVDLSRMNAVTVLDRDTRLVRVGAGARWAEVASALAPYELAISSGDHGNVGVGGLATAGGLGWLVRIYA</sequence>
<evidence type="ECO:0000256" key="5">
    <source>
        <dbReference type="ARBA" id="ARBA00023002"/>
    </source>
</evidence>
<dbReference type="AlphaFoldDB" id="A0A1H9NCQ0"/>
<accession>A0A1H9NCQ0</accession>
<dbReference type="InterPro" id="IPR006094">
    <property type="entry name" value="Oxid_FAD_bind_N"/>
</dbReference>
<feature type="domain" description="FAD-binding PCMH-type" evidence="6">
    <location>
        <begin position="27"/>
        <end position="145"/>
    </location>
</feature>
<dbReference type="GO" id="GO:0016491">
    <property type="term" value="F:oxidoreductase activity"/>
    <property type="evidence" value="ECO:0007669"/>
    <property type="project" value="UniProtKB-KW"/>
</dbReference>
<evidence type="ECO:0000256" key="4">
    <source>
        <dbReference type="ARBA" id="ARBA00022827"/>
    </source>
</evidence>
<dbReference type="Gene3D" id="3.30.43.10">
    <property type="entry name" value="Uridine Diphospho-n-acetylenolpyruvylglucosamine Reductase, domain 2"/>
    <property type="match status" value="1"/>
</dbReference>
<dbReference type="PROSITE" id="PS51387">
    <property type="entry name" value="FAD_PCMH"/>
    <property type="match status" value="1"/>
</dbReference>
<gene>
    <name evidence="7" type="ORF">SAMN05216188_110140</name>
</gene>
<protein>
    <submittedName>
        <fullName evidence="7">FAD binding domain-containing protein</fullName>
    </submittedName>
</protein>
<keyword evidence="4" id="KW-0274">FAD</keyword>
<dbReference type="SUPFAM" id="SSF56176">
    <property type="entry name" value="FAD-binding/transporter-associated domain-like"/>
    <property type="match status" value="1"/>
</dbReference>
<organism evidence="7 8">
    <name type="scientific">Lentzea xinjiangensis</name>
    <dbReference type="NCBI Taxonomy" id="402600"/>
    <lineage>
        <taxon>Bacteria</taxon>
        <taxon>Bacillati</taxon>
        <taxon>Actinomycetota</taxon>
        <taxon>Actinomycetes</taxon>
        <taxon>Pseudonocardiales</taxon>
        <taxon>Pseudonocardiaceae</taxon>
        <taxon>Lentzea</taxon>
    </lineage>
</organism>
<dbReference type="OrthoDB" id="9775082at2"/>
<comment type="similarity">
    <text evidence="2">Belongs to the oxygen-dependent FAD-linked oxidoreductase family.</text>
</comment>
<dbReference type="InterPro" id="IPR050416">
    <property type="entry name" value="FAD-linked_Oxidoreductase"/>
</dbReference>
<evidence type="ECO:0000256" key="3">
    <source>
        <dbReference type="ARBA" id="ARBA00022630"/>
    </source>
</evidence>
<keyword evidence="8" id="KW-1185">Reference proteome</keyword>
<comment type="cofactor">
    <cofactor evidence="1">
        <name>FAD</name>
        <dbReference type="ChEBI" id="CHEBI:57692"/>
    </cofactor>
</comment>
<dbReference type="InterPro" id="IPR016167">
    <property type="entry name" value="FAD-bd_PCMH_sub1"/>
</dbReference>
<dbReference type="PROSITE" id="PS00862">
    <property type="entry name" value="OX2_COVAL_FAD"/>
    <property type="match status" value="1"/>
</dbReference>
<dbReference type="InterPro" id="IPR036318">
    <property type="entry name" value="FAD-bd_PCMH-like_sf"/>
</dbReference>
<dbReference type="EMBL" id="FOFR01000010">
    <property type="protein sequence ID" value="SER33724.1"/>
    <property type="molecule type" value="Genomic_DNA"/>
</dbReference>
<proteinExistence type="inferred from homology"/>
<dbReference type="Proteomes" id="UP000199352">
    <property type="component" value="Unassembled WGS sequence"/>
</dbReference>
<dbReference type="InterPro" id="IPR006093">
    <property type="entry name" value="Oxy_OxRdtase_FAD_BS"/>
</dbReference>
<dbReference type="RefSeq" id="WP_089953448.1">
    <property type="nucleotide sequence ID" value="NZ_FOFR01000010.1"/>
</dbReference>
<dbReference type="Gene3D" id="3.30.465.10">
    <property type="match status" value="1"/>
</dbReference>
<dbReference type="InterPro" id="IPR016166">
    <property type="entry name" value="FAD-bd_PCMH"/>
</dbReference>
<dbReference type="STRING" id="402600.SAMN05216188_110140"/>
<dbReference type="PANTHER" id="PTHR42973:SF39">
    <property type="entry name" value="FAD-BINDING PCMH-TYPE DOMAIN-CONTAINING PROTEIN"/>
    <property type="match status" value="1"/>
</dbReference>
<evidence type="ECO:0000259" key="6">
    <source>
        <dbReference type="PROSITE" id="PS51387"/>
    </source>
</evidence>
<keyword evidence="3" id="KW-0285">Flavoprotein</keyword>
<dbReference type="PANTHER" id="PTHR42973">
    <property type="entry name" value="BINDING OXIDOREDUCTASE, PUTATIVE (AFU_ORTHOLOGUE AFUA_1G17690)-RELATED"/>
    <property type="match status" value="1"/>
</dbReference>